<keyword evidence="2" id="KW-1185">Reference proteome</keyword>
<reference evidence="1" key="1">
    <citation type="submission" date="2016-11" db="EMBL/GenBank/DDBJ databases">
        <title>The genome of Nicotiana attenuata.</title>
        <authorList>
            <person name="Xu S."/>
            <person name="Brockmoeller T."/>
            <person name="Gaquerel E."/>
            <person name="Navarro A."/>
            <person name="Kuhl H."/>
            <person name="Gase K."/>
            <person name="Ling Z."/>
            <person name="Zhou W."/>
            <person name="Kreitzer C."/>
            <person name="Stanke M."/>
            <person name="Tang H."/>
            <person name="Lyons E."/>
            <person name="Pandey P."/>
            <person name="Pandey S.P."/>
            <person name="Timmermann B."/>
            <person name="Baldwin I.T."/>
        </authorList>
    </citation>
    <scope>NUCLEOTIDE SEQUENCE [LARGE SCALE GENOMIC DNA]</scope>
    <source>
        <strain evidence="1">UT</strain>
    </source>
</reference>
<gene>
    <name evidence="1" type="ORF">A4A49_10660</name>
</gene>
<evidence type="ECO:0000313" key="2">
    <source>
        <dbReference type="Proteomes" id="UP000187609"/>
    </source>
</evidence>
<accession>A0A1J6HU83</accession>
<dbReference type="Gramene" id="OIS95907">
    <property type="protein sequence ID" value="OIS95907"/>
    <property type="gene ID" value="A4A49_10660"/>
</dbReference>
<name>A0A1J6HU83_NICAT</name>
<dbReference type="Proteomes" id="UP000187609">
    <property type="component" value="Unassembled WGS sequence"/>
</dbReference>
<dbReference type="AlphaFoldDB" id="A0A1J6HU83"/>
<protein>
    <submittedName>
        <fullName evidence="1">Uncharacterized protein</fullName>
    </submittedName>
</protein>
<dbReference type="EMBL" id="MJEQ01037194">
    <property type="protein sequence ID" value="OIS95907.1"/>
    <property type="molecule type" value="Genomic_DNA"/>
</dbReference>
<evidence type="ECO:0000313" key="1">
    <source>
        <dbReference type="EMBL" id="OIS95907.1"/>
    </source>
</evidence>
<proteinExistence type="predicted"/>
<organism evidence="1 2">
    <name type="scientific">Nicotiana attenuata</name>
    <name type="common">Coyote tobacco</name>
    <dbReference type="NCBI Taxonomy" id="49451"/>
    <lineage>
        <taxon>Eukaryota</taxon>
        <taxon>Viridiplantae</taxon>
        <taxon>Streptophyta</taxon>
        <taxon>Embryophyta</taxon>
        <taxon>Tracheophyta</taxon>
        <taxon>Spermatophyta</taxon>
        <taxon>Magnoliopsida</taxon>
        <taxon>eudicotyledons</taxon>
        <taxon>Gunneridae</taxon>
        <taxon>Pentapetalae</taxon>
        <taxon>asterids</taxon>
        <taxon>lamiids</taxon>
        <taxon>Solanales</taxon>
        <taxon>Solanaceae</taxon>
        <taxon>Nicotianoideae</taxon>
        <taxon>Nicotianeae</taxon>
        <taxon>Nicotiana</taxon>
    </lineage>
</organism>
<sequence>MDRSVYTIFIQVDMFLIPSLLFRAKGTKWQIIVKSNLHLFMNCQGRISANLNQQGNSVNISSEDLNQKAKFFDSKANP</sequence>
<comment type="caution">
    <text evidence="1">The sequence shown here is derived from an EMBL/GenBank/DDBJ whole genome shotgun (WGS) entry which is preliminary data.</text>
</comment>